<dbReference type="SUPFAM" id="SSF53850">
    <property type="entry name" value="Periplasmic binding protein-like II"/>
    <property type="match status" value="1"/>
</dbReference>
<dbReference type="EMBL" id="PRDL01000001">
    <property type="protein sequence ID" value="MBE8716735.1"/>
    <property type="molecule type" value="Genomic_DNA"/>
</dbReference>
<dbReference type="Gene3D" id="3.40.190.10">
    <property type="entry name" value="Periplasmic binding protein-like II"/>
    <property type="match status" value="2"/>
</dbReference>
<comment type="caution">
    <text evidence="1">The sequence shown here is derived from an EMBL/GenBank/DDBJ whole genome shotgun (WGS) entry which is preliminary data.</text>
</comment>
<proteinExistence type="predicted"/>
<sequence length="254" mass="29465">MLLLIGCFFNVSQVVADDEIELTWLISPLESEPFQVVISDDPAAPRGIIADILHEALASTPLTLKLIERPFKRIRRELLEGQYDNWISYGSPVWQYQPLLEIGEYVQVPLLTSDYWLISRTQDARDPHDDKAFFQRKVIVINGFDYHPDFHRWVNAQQITLIAAPSPRHALAMLEKKRGDFFLVENWRYLWHVKRYTDNPSAFAGVDVSHIHPSATLFLLVDRRLPAAVRQLLYEQLAAMRQQGRLEAILEAYR</sequence>
<reference evidence="1" key="1">
    <citation type="submission" date="2018-07" db="EMBL/GenBank/DDBJ databases">
        <title>Genome assembly of strain Ka43.</title>
        <authorList>
            <person name="Kukolya J."/>
            <person name="Nagy I."/>
            <person name="Horvath B."/>
            <person name="Toth A."/>
        </authorList>
    </citation>
    <scope>NUCLEOTIDE SEQUENCE</scope>
    <source>
        <strain evidence="1">KB43</strain>
    </source>
</reference>
<evidence type="ECO:0000313" key="1">
    <source>
        <dbReference type="EMBL" id="MBE8716735.1"/>
    </source>
</evidence>
<dbReference type="AlphaFoldDB" id="A0A928V3W6"/>
<accession>A0A928V3W6</accession>
<protein>
    <recommendedName>
        <fullName evidence="3">Solute-binding protein family 3/N-terminal domain-containing protein</fullName>
    </recommendedName>
</protein>
<keyword evidence="2" id="KW-1185">Reference proteome</keyword>
<dbReference type="Proteomes" id="UP000652567">
    <property type="component" value="Unassembled WGS sequence"/>
</dbReference>
<organism evidence="1 2">
    <name type="scientific">Cellvibrio polysaccharolyticus</name>
    <dbReference type="NCBI Taxonomy" id="2082724"/>
    <lineage>
        <taxon>Bacteria</taxon>
        <taxon>Pseudomonadati</taxon>
        <taxon>Pseudomonadota</taxon>
        <taxon>Gammaproteobacteria</taxon>
        <taxon>Cellvibrionales</taxon>
        <taxon>Cellvibrionaceae</taxon>
        <taxon>Cellvibrio</taxon>
    </lineage>
</organism>
<evidence type="ECO:0008006" key="3">
    <source>
        <dbReference type="Google" id="ProtNLM"/>
    </source>
</evidence>
<evidence type="ECO:0000313" key="2">
    <source>
        <dbReference type="Proteomes" id="UP000652567"/>
    </source>
</evidence>
<name>A0A928V3W6_9GAMM</name>
<gene>
    <name evidence="1" type="ORF">C4F51_05970</name>
</gene>